<evidence type="ECO:0000313" key="1">
    <source>
        <dbReference type="EMBL" id="GFQ73115.1"/>
    </source>
</evidence>
<sequence length="73" mass="8494">MTDITSMTLIRHISDTLSDILDPQIFRGLETITTEDMVSNMFSFFLGLQCQEIYLFDQTYLGYADRGRMVEIM</sequence>
<gene>
    <name evidence="1" type="ORF">TNCT_599521</name>
</gene>
<proteinExistence type="predicted"/>
<organism evidence="1 2">
    <name type="scientific">Trichonephila clavata</name>
    <name type="common">Joro spider</name>
    <name type="synonym">Nephila clavata</name>
    <dbReference type="NCBI Taxonomy" id="2740835"/>
    <lineage>
        <taxon>Eukaryota</taxon>
        <taxon>Metazoa</taxon>
        <taxon>Ecdysozoa</taxon>
        <taxon>Arthropoda</taxon>
        <taxon>Chelicerata</taxon>
        <taxon>Arachnida</taxon>
        <taxon>Araneae</taxon>
        <taxon>Araneomorphae</taxon>
        <taxon>Entelegynae</taxon>
        <taxon>Araneoidea</taxon>
        <taxon>Nephilidae</taxon>
        <taxon>Trichonephila</taxon>
    </lineage>
</organism>
<dbReference type="Proteomes" id="UP000887116">
    <property type="component" value="Unassembled WGS sequence"/>
</dbReference>
<keyword evidence="2" id="KW-1185">Reference proteome</keyword>
<protein>
    <submittedName>
        <fullName evidence="1">Uncharacterized protein</fullName>
    </submittedName>
</protein>
<dbReference type="AlphaFoldDB" id="A0A8X6KDU5"/>
<name>A0A8X6KDU5_TRICU</name>
<dbReference type="EMBL" id="BMAO01011363">
    <property type="protein sequence ID" value="GFQ73115.1"/>
    <property type="molecule type" value="Genomic_DNA"/>
</dbReference>
<accession>A0A8X6KDU5</accession>
<evidence type="ECO:0000313" key="2">
    <source>
        <dbReference type="Proteomes" id="UP000887116"/>
    </source>
</evidence>
<comment type="caution">
    <text evidence="1">The sequence shown here is derived from an EMBL/GenBank/DDBJ whole genome shotgun (WGS) entry which is preliminary data.</text>
</comment>
<reference evidence="1" key="1">
    <citation type="submission" date="2020-07" db="EMBL/GenBank/DDBJ databases">
        <title>Multicomponent nature underlies the extraordinary mechanical properties of spider dragline silk.</title>
        <authorList>
            <person name="Kono N."/>
            <person name="Nakamura H."/>
            <person name="Mori M."/>
            <person name="Yoshida Y."/>
            <person name="Ohtoshi R."/>
            <person name="Malay A.D."/>
            <person name="Moran D.A.P."/>
            <person name="Tomita M."/>
            <person name="Numata K."/>
            <person name="Arakawa K."/>
        </authorList>
    </citation>
    <scope>NUCLEOTIDE SEQUENCE</scope>
</reference>